<reference evidence="7" key="1">
    <citation type="submission" date="2022-07" db="EMBL/GenBank/DDBJ databases">
        <title>Genome Sequence of Physisporinus lineatus.</title>
        <authorList>
            <person name="Buettner E."/>
        </authorList>
    </citation>
    <scope>NUCLEOTIDE SEQUENCE</scope>
    <source>
        <strain evidence="7">VT162</strain>
    </source>
</reference>
<comment type="caution">
    <text evidence="7">The sequence shown here is derived from an EMBL/GenBank/DDBJ whole genome shotgun (WGS) entry which is preliminary data.</text>
</comment>
<feature type="active site" description="Proton donor" evidence="3">
    <location>
        <position position="53"/>
    </location>
</feature>
<dbReference type="EMBL" id="JANAWD010000275">
    <property type="protein sequence ID" value="KAJ3482390.1"/>
    <property type="molecule type" value="Genomic_DNA"/>
</dbReference>
<dbReference type="GO" id="GO:0016491">
    <property type="term" value="F:oxidoreductase activity"/>
    <property type="evidence" value="ECO:0007669"/>
    <property type="project" value="UniProtKB-KW"/>
</dbReference>
<evidence type="ECO:0000256" key="2">
    <source>
        <dbReference type="ARBA" id="ARBA00023002"/>
    </source>
</evidence>
<keyword evidence="8" id="KW-1185">Reference proteome</keyword>
<evidence type="ECO:0000256" key="3">
    <source>
        <dbReference type="PIRSR" id="PIRSR000097-1"/>
    </source>
</evidence>
<keyword evidence="2" id="KW-0560">Oxidoreductase</keyword>
<dbReference type="Gene3D" id="3.20.20.100">
    <property type="entry name" value="NADP-dependent oxidoreductase domain"/>
    <property type="match status" value="1"/>
</dbReference>
<dbReference type="InterPro" id="IPR023210">
    <property type="entry name" value="NADP_OxRdtase_dom"/>
</dbReference>
<dbReference type="PROSITE" id="PS00063">
    <property type="entry name" value="ALDOKETO_REDUCTASE_3"/>
    <property type="match status" value="1"/>
</dbReference>
<sequence>MTTNATAIALKRTGQLMPRVGFGLWKVDRPTCATTVYNALKAGYRLLDGAGDYGNEKEAGEGLRRAIADGIVKREEVFVTSKLWNTYHERHQVKTIAKKQLELWGIEYFDLYLIHFPISLEYVKPEDKYPPEWWGLDGKIHTINVPLRETWEVMEELVDDGLAKNIGLSNTQGSLLIDVTRYARIQPQVLQVEIHPYLTQEALVKQAELLGIVVTAYSSFGPQSYVELGGDKGAAGLLSLDLVTGIASRVNKTPAQVLLRWAVQRGLAVIPKSNNHDRLVSNLQVTSFELPAEDVKAISSLNIGLRLNDPFDLDPNQGTLAIFA</sequence>
<dbReference type="SUPFAM" id="SSF51430">
    <property type="entry name" value="NAD(P)-linked oxidoreductase"/>
    <property type="match status" value="1"/>
</dbReference>
<organism evidence="7 8">
    <name type="scientific">Meripilus lineatus</name>
    <dbReference type="NCBI Taxonomy" id="2056292"/>
    <lineage>
        <taxon>Eukaryota</taxon>
        <taxon>Fungi</taxon>
        <taxon>Dikarya</taxon>
        <taxon>Basidiomycota</taxon>
        <taxon>Agaricomycotina</taxon>
        <taxon>Agaricomycetes</taxon>
        <taxon>Polyporales</taxon>
        <taxon>Meripilaceae</taxon>
        <taxon>Meripilus</taxon>
    </lineage>
</organism>
<dbReference type="Proteomes" id="UP001212997">
    <property type="component" value="Unassembled WGS sequence"/>
</dbReference>
<feature type="site" description="Lowers pKa of active site Tyr" evidence="5">
    <location>
        <position position="82"/>
    </location>
</feature>
<name>A0AAD5YDC3_9APHY</name>
<dbReference type="AlphaFoldDB" id="A0AAD5YDC3"/>
<dbReference type="PIRSF" id="PIRSF000097">
    <property type="entry name" value="AKR"/>
    <property type="match status" value="1"/>
</dbReference>
<evidence type="ECO:0000259" key="6">
    <source>
        <dbReference type="Pfam" id="PF00248"/>
    </source>
</evidence>
<dbReference type="Pfam" id="PF00248">
    <property type="entry name" value="Aldo_ket_red"/>
    <property type="match status" value="1"/>
</dbReference>
<proteinExistence type="inferred from homology"/>
<evidence type="ECO:0000256" key="5">
    <source>
        <dbReference type="PIRSR" id="PIRSR000097-3"/>
    </source>
</evidence>
<dbReference type="PANTHER" id="PTHR11732">
    <property type="entry name" value="ALDO/KETO REDUCTASE"/>
    <property type="match status" value="1"/>
</dbReference>
<dbReference type="InterPro" id="IPR018170">
    <property type="entry name" value="Aldo/ket_reductase_CS"/>
</dbReference>
<dbReference type="InterPro" id="IPR020471">
    <property type="entry name" value="AKR"/>
</dbReference>
<gene>
    <name evidence="7" type="ORF">NLI96_g7008</name>
</gene>
<evidence type="ECO:0000313" key="7">
    <source>
        <dbReference type="EMBL" id="KAJ3482390.1"/>
    </source>
</evidence>
<dbReference type="PRINTS" id="PR00069">
    <property type="entry name" value="ALDKETRDTASE"/>
</dbReference>
<evidence type="ECO:0000256" key="1">
    <source>
        <dbReference type="ARBA" id="ARBA00007905"/>
    </source>
</evidence>
<feature type="domain" description="NADP-dependent oxidoreductase" evidence="6">
    <location>
        <begin position="20"/>
        <end position="302"/>
    </location>
</feature>
<dbReference type="FunFam" id="3.20.20.100:FF:000007">
    <property type="entry name" value="NAD(P)H-dependent D-xylose reductase xyl1"/>
    <property type="match status" value="1"/>
</dbReference>
<dbReference type="InterPro" id="IPR036812">
    <property type="entry name" value="NAD(P)_OxRdtase_dom_sf"/>
</dbReference>
<dbReference type="PROSITE" id="PS00798">
    <property type="entry name" value="ALDOKETO_REDUCTASE_1"/>
    <property type="match status" value="1"/>
</dbReference>
<comment type="similarity">
    <text evidence="1">Belongs to the aldo/keto reductase family.</text>
</comment>
<accession>A0AAD5YDC3</accession>
<evidence type="ECO:0000256" key="4">
    <source>
        <dbReference type="PIRSR" id="PIRSR000097-2"/>
    </source>
</evidence>
<evidence type="ECO:0000313" key="8">
    <source>
        <dbReference type="Proteomes" id="UP001212997"/>
    </source>
</evidence>
<feature type="binding site" evidence="4">
    <location>
        <position position="115"/>
    </location>
    <ligand>
        <name>substrate</name>
    </ligand>
</feature>
<protein>
    <recommendedName>
        <fullName evidence="6">NADP-dependent oxidoreductase domain-containing protein</fullName>
    </recommendedName>
</protein>